<organism evidence="3 4">
    <name type="scientific">Cryoendolithus antarcticus</name>
    <dbReference type="NCBI Taxonomy" id="1507870"/>
    <lineage>
        <taxon>Eukaryota</taxon>
        <taxon>Fungi</taxon>
        <taxon>Dikarya</taxon>
        <taxon>Ascomycota</taxon>
        <taxon>Pezizomycotina</taxon>
        <taxon>Dothideomycetes</taxon>
        <taxon>Dothideomycetidae</taxon>
        <taxon>Cladosporiales</taxon>
        <taxon>Cladosporiaceae</taxon>
        <taxon>Cryoendolithus</taxon>
    </lineage>
</organism>
<feature type="signal peptide" evidence="2">
    <location>
        <begin position="1"/>
        <end position="22"/>
    </location>
</feature>
<proteinExistence type="predicted"/>
<dbReference type="EMBL" id="NAJO01000019">
    <property type="protein sequence ID" value="OQO05379.1"/>
    <property type="molecule type" value="Genomic_DNA"/>
</dbReference>
<keyword evidence="1" id="KW-1133">Transmembrane helix</keyword>
<reference evidence="4" key="1">
    <citation type="submission" date="2017-03" db="EMBL/GenBank/DDBJ databases">
        <title>Genomes of endolithic fungi from Antarctica.</title>
        <authorList>
            <person name="Coleine C."/>
            <person name="Masonjones S."/>
            <person name="Stajich J.E."/>
        </authorList>
    </citation>
    <scope>NUCLEOTIDE SEQUENCE [LARGE SCALE GENOMIC DNA]</scope>
    <source>
        <strain evidence="4">CCFEE 5527</strain>
    </source>
</reference>
<dbReference type="OrthoDB" id="5381783at2759"/>
<gene>
    <name evidence="3" type="ORF">B0A48_09147</name>
</gene>
<keyword evidence="1" id="KW-0472">Membrane</keyword>
<dbReference type="InParanoid" id="A0A1V8T242"/>
<protein>
    <submittedName>
        <fullName evidence="3">Uncharacterized protein</fullName>
    </submittedName>
</protein>
<feature type="chain" id="PRO_5012618999" evidence="2">
    <location>
        <begin position="23"/>
        <end position="479"/>
    </location>
</feature>
<comment type="caution">
    <text evidence="3">The sequence shown here is derived from an EMBL/GenBank/DDBJ whole genome shotgun (WGS) entry which is preliminary data.</text>
</comment>
<dbReference type="STRING" id="1507870.A0A1V8T242"/>
<feature type="transmembrane region" description="Helical" evidence="1">
    <location>
        <begin position="185"/>
        <end position="208"/>
    </location>
</feature>
<keyword evidence="4" id="KW-1185">Reference proteome</keyword>
<dbReference type="AlphaFoldDB" id="A0A1V8T242"/>
<keyword evidence="2" id="KW-0732">Signal</keyword>
<sequence length="479" mass="53210">MSGHPRIPLWTLLSIFAEGAAASLPLGDILPASLRKTSQELSFDPLALLAVLHNPRAAASAVRLYNQPNPGIFRWPHTMMVGGVLAPFKMLVNHVVSQQKSIHPATEMCKADIGVLDVKTDISFSELPVSGGNFWLADVVGYQPSRYPQNDLVIVHLEDIQGVARPARVSSRTKKSTTESTSVRFEIICLSLISLLAGLLLLTGTILSTLQGDIWSSVLFLSYTSHWTASVSVSFVPMVRTKDKLDRRIKEDPTRRHAIYQRPEGGKIIFVARQDTLETWARMTYTFTRSSKNNILHWLWILSGSVACAASVICMVNMAAWWQLAWLGTLAVASLSELIITILVRRIQNIAVNYGEVCNNIKENETWSNAIIRSSLSVTEQFSLAKLDWIKFGRLPDMTVFRNLCALLPELRAGTAMDLHSIVMRLMKDEDESRRALAERLSLEIDAALLQVKREGYVGEHLPDPGWTSVQNSAAEPLA</sequence>
<name>A0A1V8T242_9PEZI</name>
<evidence type="ECO:0000256" key="2">
    <source>
        <dbReference type="SAM" id="SignalP"/>
    </source>
</evidence>
<feature type="transmembrane region" description="Helical" evidence="1">
    <location>
        <begin position="298"/>
        <end position="318"/>
    </location>
</feature>
<evidence type="ECO:0000313" key="4">
    <source>
        <dbReference type="Proteomes" id="UP000192596"/>
    </source>
</evidence>
<dbReference type="Proteomes" id="UP000192596">
    <property type="component" value="Unassembled WGS sequence"/>
</dbReference>
<evidence type="ECO:0000313" key="3">
    <source>
        <dbReference type="EMBL" id="OQO05379.1"/>
    </source>
</evidence>
<accession>A0A1V8T242</accession>
<feature type="transmembrane region" description="Helical" evidence="1">
    <location>
        <begin position="324"/>
        <end position="344"/>
    </location>
</feature>
<keyword evidence="1" id="KW-0812">Transmembrane</keyword>
<evidence type="ECO:0000256" key="1">
    <source>
        <dbReference type="SAM" id="Phobius"/>
    </source>
</evidence>
<feature type="transmembrane region" description="Helical" evidence="1">
    <location>
        <begin position="214"/>
        <end position="239"/>
    </location>
</feature>